<dbReference type="GO" id="GO:0015031">
    <property type="term" value="P:protein transport"/>
    <property type="evidence" value="ECO:0007669"/>
    <property type="project" value="UniProtKB-KW"/>
</dbReference>
<feature type="domain" description="SNARE-complex protein Syntaxin-18 N-terminal" evidence="10">
    <location>
        <begin position="3"/>
        <end position="85"/>
    </location>
</feature>
<keyword evidence="3" id="KW-0813">Transport</keyword>
<proteinExistence type="inferred from homology"/>
<dbReference type="Pfam" id="PF10496">
    <property type="entry name" value="Syntaxin-18_N"/>
    <property type="match status" value="1"/>
</dbReference>
<comment type="similarity">
    <text evidence="2">Belongs to the syntaxin family.</text>
</comment>
<keyword evidence="6" id="KW-1133">Transmembrane helix</keyword>
<comment type="caution">
    <text evidence="11">The sequence shown here is derived from an EMBL/GenBank/DDBJ whole genome shotgun (WGS) entry which is preliminary data.</text>
</comment>
<dbReference type="InterPro" id="IPR019529">
    <property type="entry name" value="Syntaxin-18_N"/>
</dbReference>
<keyword evidence="12" id="KW-1185">Reference proteome</keyword>
<evidence type="ECO:0000256" key="2">
    <source>
        <dbReference type="ARBA" id="ARBA00009063"/>
    </source>
</evidence>
<comment type="subcellular location">
    <subcellularLocation>
        <location evidence="1">Membrane</location>
        <topology evidence="1">Single-pass type IV membrane protein</topology>
    </subcellularLocation>
</comment>
<reference evidence="11 12" key="1">
    <citation type="submission" date="2019-02" db="EMBL/GenBank/DDBJ databases">
        <title>Genome sequencing of the rare red list fungi Dentipellis fragilis.</title>
        <authorList>
            <person name="Buettner E."/>
            <person name="Kellner H."/>
        </authorList>
    </citation>
    <scope>NUCLEOTIDE SEQUENCE [LARGE SCALE GENOMIC DNA]</scope>
    <source>
        <strain evidence="11 12">DSM 105465</strain>
    </source>
</reference>
<dbReference type="GO" id="GO:0006890">
    <property type="term" value="P:retrograde vesicle-mediated transport, Golgi to endoplasmic reticulum"/>
    <property type="evidence" value="ECO:0007669"/>
    <property type="project" value="TreeGrafter"/>
</dbReference>
<name>A0A4Y9YS14_9AGAM</name>
<evidence type="ECO:0000259" key="10">
    <source>
        <dbReference type="Pfam" id="PF10496"/>
    </source>
</evidence>
<accession>A0A4Y9YS14</accession>
<dbReference type="STRING" id="205917.A0A4Y9YS14"/>
<dbReference type="OrthoDB" id="10252718at2759"/>
<evidence type="ECO:0000313" key="11">
    <source>
        <dbReference type="EMBL" id="TFY65366.1"/>
    </source>
</evidence>
<gene>
    <name evidence="11" type="ORF">EVG20_g5627</name>
</gene>
<evidence type="ECO:0000313" key="12">
    <source>
        <dbReference type="Proteomes" id="UP000298327"/>
    </source>
</evidence>
<evidence type="ECO:0000256" key="1">
    <source>
        <dbReference type="ARBA" id="ARBA00004211"/>
    </source>
</evidence>
<keyword evidence="8" id="KW-0472">Membrane</keyword>
<feature type="compositionally biased region" description="Basic residues" evidence="9">
    <location>
        <begin position="24"/>
        <end position="35"/>
    </location>
</feature>
<dbReference type="GO" id="GO:0005783">
    <property type="term" value="C:endoplasmic reticulum"/>
    <property type="evidence" value="ECO:0007669"/>
    <property type="project" value="TreeGrafter"/>
</dbReference>
<evidence type="ECO:0000256" key="8">
    <source>
        <dbReference type="ARBA" id="ARBA00023136"/>
    </source>
</evidence>
<dbReference type="AlphaFoldDB" id="A0A4Y9YS14"/>
<evidence type="ECO:0000256" key="5">
    <source>
        <dbReference type="ARBA" id="ARBA00022927"/>
    </source>
</evidence>
<dbReference type="Proteomes" id="UP000298327">
    <property type="component" value="Unassembled WGS sequence"/>
</dbReference>
<dbReference type="PANTHER" id="PTHR15959">
    <property type="entry name" value="SYNTAXIN-18"/>
    <property type="match status" value="1"/>
</dbReference>
<protein>
    <recommendedName>
        <fullName evidence="10">SNARE-complex protein Syntaxin-18 N-terminal domain-containing protein</fullName>
    </recommendedName>
</protein>
<evidence type="ECO:0000256" key="6">
    <source>
        <dbReference type="ARBA" id="ARBA00022989"/>
    </source>
</evidence>
<sequence>MPIDRTPDFRELVAQKAKELPEAKRRKLNRARPSRRVPGEAQNNDADEPLMKRYMQEAYTILNHITTLNRMLSHLRRPYLDVHARRPAQRAPVDLDLQGGQGWADVRYLSNEERDSVDMQARIVLARCAERVRDMEALEKRRHQERRVSPQTSAAGVFITRHSDVDWPGTGEGHQATIIRGSKDLENPCQLSTEPPQCMRIHIPDVRYGCADTDPELVLSPCTSYRTRARNPPRFVSHGAPARHSALPPTVHHTVHCDHQTLASMADSSSRTEELKARLTAREAHMRESWVRAMEGRIVQDQLRMCHRLEGVNGYETCRELGDKYITMLRENRLGLASPYPDASTSWWQMALDLAIRVTSNVRRPRPPTLSRTLWFPSGLTLADCSRVPRARTTSWALRVRPAAFVRVLSFAVATSHAIYESPGSYSASTSAHPPARTVTVTVTGISRAYTHAFVRTAHPCAFYPQTSTPIPDARAHADTYAHAYAPSGHGRVSRDSRILYAETSNLRRIPVRGLPTLKLNAYQDIPFPPPSSPWDPIRESTRSERWGM</sequence>
<dbReference type="PANTHER" id="PTHR15959:SF0">
    <property type="entry name" value="SYNTAXIN-18"/>
    <property type="match status" value="1"/>
</dbReference>
<evidence type="ECO:0000256" key="3">
    <source>
        <dbReference type="ARBA" id="ARBA00022448"/>
    </source>
</evidence>
<keyword evidence="7" id="KW-0175">Coiled coil</keyword>
<keyword evidence="4" id="KW-0812">Transmembrane</keyword>
<evidence type="ECO:0000256" key="9">
    <source>
        <dbReference type="SAM" id="MobiDB-lite"/>
    </source>
</evidence>
<organism evidence="11 12">
    <name type="scientific">Dentipellis fragilis</name>
    <dbReference type="NCBI Taxonomy" id="205917"/>
    <lineage>
        <taxon>Eukaryota</taxon>
        <taxon>Fungi</taxon>
        <taxon>Dikarya</taxon>
        <taxon>Basidiomycota</taxon>
        <taxon>Agaricomycotina</taxon>
        <taxon>Agaricomycetes</taxon>
        <taxon>Russulales</taxon>
        <taxon>Hericiaceae</taxon>
        <taxon>Dentipellis</taxon>
    </lineage>
</organism>
<feature type="region of interest" description="Disordered" evidence="9">
    <location>
        <begin position="16"/>
        <end position="47"/>
    </location>
</feature>
<dbReference type="GO" id="GO:0031201">
    <property type="term" value="C:SNARE complex"/>
    <property type="evidence" value="ECO:0007669"/>
    <property type="project" value="TreeGrafter"/>
</dbReference>
<keyword evidence="5" id="KW-0653">Protein transport</keyword>
<evidence type="ECO:0000256" key="7">
    <source>
        <dbReference type="ARBA" id="ARBA00023054"/>
    </source>
</evidence>
<evidence type="ECO:0000256" key="4">
    <source>
        <dbReference type="ARBA" id="ARBA00022692"/>
    </source>
</evidence>
<dbReference type="EMBL" id="SEOQ01000339">
    <property type="protein sequence ID" value="TFY65366.1"/>
    <property type="molecule type" value="Genomic_DNA"/>
</dbReference>